<evidence type="ECO:0000313" key="2">
    <source>
        <dbReference type="EMBL" id="QXI86748.1"/>
    </source>
</evidence>
<geneLocation type="mitochondrion" evidence="2"/>
<dbReference type="EMBL" id="MZ159954">
    <property type="protein sequence ID" value="QXI86748.1"/>
    <property type="molecule type" value="Genomic_DNA"/>
</dbReference>
<protein>
    <submittedName>
        <fullName evidence="2">Uncharacterized protein</fullName>
    </submittedName>
</protein>
<accession>A0A8F4XIN7</accession>
<sequence>MKGHLKLRLRSKGSPREVVISSCLLGERKLPDHLFQPDSERSLSNEH</sequence>
<organism evidence="2">
    <name type="scientific">Lactuca sativa var. capitata</name>
    <dbReference type="NCBI Taxonomy" id="1049369"/>
    <lineage>
        <taxon>Eukaryota</taxon>
        <taxon>Viridiplantae</taxon>
        <taxon>Streptophyta</taxon>
        <taxon>Embryophyta</taxon>
        <taxon>Tracheophyta</taxon>
        <taxon>Spermatophyta</taxon>
        <taxon>Magnoliopsida</taxon>
        <taxon>eudicotyledons</taxon>
        <taxon>Gunneridae</taxon>
        <taxon>Pentapetalae</taxon>
        <taxon>asterids</taxon>
        <taxon>campanulids</taxon>
        <taxon>Asterales</taxon>
        <taxon>Asteraceae</taxon>
        <taxon>Cichorioideae</taxon>
        <taxon>Cichorieae</taxon>
        <taxon>Lactucinae</taxon>
        <taxon>Lactuca</taxon>
    </lineage>
</organism>
<keyword evidence="2" id="KW-0496">Mitochondrion</keyword>
<dbReference type="EMBL" id="MZ159955">
    <property type="protein sequence ID" value="QXI86790.1"/>
    <property type="molecule type" value="Genomic_DNA"/>
</dbReference>
<evidence type="ECO:0000313" key="3">
    <source>
        <dbReference type="EMBL" id="QXI86790.1"/>
    </source>
</evidence>
<reference evidence="1" key="2">
    <citation type="submission" date="2021-05" db="EMBL/GenBank/DDBJ databases">
        <title>Sequence of the mitochondrial genome of Lactuca virosa suggests an unexpected role in Lactuca sativa's domestication.</title>
        <authorList>
            <person name="Fertet A."/>
            <person name="Graindorge S."/>
            <person name="Koechler S."/>
            <person name="De Boer G.-J."/>
            <person name="Guilloteau E."/>
            <person name="Gualberto J.M."/>
        </authorList>
    </citation>
    <scope>NUCLEOTIDE SEQUENCE</scope>
    <source>
        <strain evidence="1">UC12100</strain>
    </source>
</reference>
<proteinExistence type="predicted"/>
<evidence type="ECO:0000313" key="1">
    <source>
        <dbReference type="EMBL" id="QXI86706.1"/>
    </source>
</evidence>
<dbReference type="AlphaFoldDB" id="A0A8F4XIN7"/>
<name>A0A8F4XIN7_LACSA</name>
<reference evidence="2" key="1">
    <citation type="submission" date="2021-05" db="EMBL/GenBank/DDBJ databases">
        <title>Sequence of the mitochondrial genome of Lactuca virosa suggests an unexpected role in Lactuca sativa's domestication.</title>
        <authorList>
            <person name="Fertet A."/>
            <person name="Graindorge S."/>
            <person name="Koechler S."/>
            <person name="De Boer G.-J."/>
            <person name="Guilloteau-Fonteny E."/>
            <person name="Gualberto J.M."/>
        </authorList>
    </citation>
    <scope>NUCLEOTIDE SEQUENCE</scope>
    <source>
        <strain evidence="3">LAC004500</strain>
        <strain evidence="2">LACWendel</strain>
    </source>
</reference>
<dbReference type="EMBL" id="MZ159953">
    <property type="protein sequence ID" value="QXI86706.1"/>
    <property type="molecule type" value="Genomic_DNA"/>
</dbReference>